<dbReference type="Gene3D" id="3.40.50.1820">
    <property type="entry name" value="alpha/beta hydrolase"/>
    <property type="match status" value="1"/>
</dbReference>
<evidence type="ECO:0000256" key="1">
    <source>
        <dbReference type="SAM" id="Phobius"/>
    </source>
</evidence>
<sequence length="297" mass="33213">MGSNWCNIRNRWSYDTLQKNPSGYKKNHMKTKLLIECITFLMVALLSGCTTLQGALTENINNRQVEYVLVKHDTGTVVFENGLGGEINWWEKVFPEISKDITAFAYNRPGYGKSDPASTPRDGTHIVNELRSLLRSKDLNPPYVLVGHSLGGLYMQLFARRYPDEVTALILVDSTHPAQLKGKGSPENWPTWFRFVFGVATSSVERDEMNAINTTGENVLSLPSFIGKPVIVLSASQPMKEKSELADDANEKRKDLARLYPGSKQIWVDSGHGIPLEKPESVISAIREVLPLKPQKP</sequence>
<dbReference type="Proteomes" id="UP000035760">
    <property type="component" value="Unassembled WGS sequence"/>
</dbReference>
<dbReference type="PANTHER" id="PTHR43798">
    <property type="entry name" value="MONOACYLGLYCEROL LIPASE"/>
    <property type="match status" value="1"/>
</dbReference>
<protein>
    <submittedName>
        <fullName evidence="3">Alpha/beta hydrolase fold protein</fullName>
    </submittedName>
</protein>
<comment type="caution">
    <text evidence="3">The sequence shown here is derived from an EMBL/GenBank/DDBJ whole genome shotgun (WGS) entry which is preliminary data.</text>
</comment>
<reference evidence="3" key="2">
    <citation type="submission" date="2014-03" db="EMBL/GenBank/DDBJ databases">
        <title>Candidatus Competibacter-lineage genomes retrieved from metagenomes reveal functional metabolic diversity.</title>
        <authorList>
            <person name="McIlroy S.J."/>
            <person name="Albertsen M."/>
            <person name="Andresen E.K."/>
            <person name="Saunders A.M."/>
            <person name="Kristiansen R."/>
            <person name="Stokholm-Bjerregaard M."/>
            <person name="Nielsen K.L."/>
            <person name="Nielsen P.H."/>
        </authorList>
    </citation>
    <scope>NUCLEOTIDE SEQUENCE</scope>
    <source>
        <strain evidence="3">Run_A_D11</strain>
    </source>
</reference>
<dbReference type="InterPro" id="IPR000073">
    <property type="entry name" value="AB_hydrolase_1"/>
</dbReference>
<evidence type="ECO:0000313" key="3">
    <source>
        <dbReference type="EMBL" id="CDI03332.1"/>
    </source>
</evidence>
<dbReference type="EMBL" id="CBTJ020000055">
    <property type="protein sequence ID" value="CDI03332.1"/>
    <property type="molecule type" value="Genomic_DNA"/>
</dbReference>
<dbReference type="GO" id="GO:0016787">
    <property type="term" value="F:hydrolase activity"/>
    <property type="evidence" value="ECO:0007669"/>
    <property type="project" value="UniProtKB-KW"/>
</dbReference>
<gene>
    <name evidence="3" type="ORF">BN873_470074</name>
</gene>
<keyword evidence="1" id="KW-0472">Membrane</keyword>
<feature type="domain" description="AB hydrolase-1" evidence="2">
    <location>
        <begin position="76"/>
        <end position="207"/>
    </location>
</feature>
<proteinExistence type="predicted"/>
<dbReference type="PANTHER" id="PTHR43798:SF33">
    <property type="entry name" value="HYDROLASE, PUTATIVE (AFU_ORTHOLOGUE AFUA_2G14860)-RELATED"/>
    <property type="match status" value="1"/>
</dbReference>
<dbReference type="AlphaFoldDB" id="W6M6M2"/>
<feature type="transmembrane region" description="Helical" evidence="1">
    <location>
        <begin position="33"/>
        <end position="56"/>
    </location>
</feature>
<dbReference type="InterPro" id="IPR050266">
    <property type="entry name" value="AB_hydrolase_sf"/>
</dbReference>
<accession>W6M6M2</accession>
<dbReference type="PRINTS" id="PR00111">
    <property type="entry name" value="ABHYDROLASE"/>
</dbReference>
<keyword evidence="1" id="KW-1133">Transmembrane helix</keyword>
<evidence type="ECO:0000259" key="2">
    <source>
        <dbReference type="Pfam" id="PF00561"/>
    </source>
</evidence>
<evidence type="ECO:0000313" key="4">
    <source>
        <dbReference type="Proteomes" id="UP000035760"/>
    </source>
</evidence>
<keyword evidence="3" id="KW-0378">Hydrolase</keyword>
<dbReference type="SUPFAM" id="SSF53474">
    <property type="entry name" value="alpha/beta-Hydrolases"/>
    <property type="match status" value="1"/>
</dbReference>
<dbReference type="Pfam" id="PF00561">
    <property type="entry name" value="Abhydrolase_1"/>
    <property type="match status" value="1"/>
</dbReference>
<dbReference type="InterPro" id="IPR029058">
    <property type="entry name" value="AB_hydrolase_fold"/>
</dbReference>
<name>W6M6M2_9GAMM</name>
<reference evidence="3" key="1">
    <citation type="submission" date="2013-07" db="EMBL/GenBank/DDBJ databases">
        <authorList>
            <person name="McIlroy S."/>
        </authorList>
    </citation>
    <scope>NUCLEOTIDE SEQUENCE [LARGE SCALE GENOMIC DNA]</scope>
    <source>
        <strain evidence="3">Run_A_D11</strain>
    </source>
</reference>
<dbReference type="GO" id="GO:0016020">
    <property type="term" value="C:membrane"/>
    <property type="evidence" value="ECO:0007669"/>
    <property type="project" value="TreeGrafter"/>
</dbReference>
<dbReference type="STRING" id="1400863.BN873_470074"/>
<organism evidence="3 4">
    <name type="scientific">Candidatus Competibacter denitrificans Run_A_D11</name>
    <dbReference type="NCBI Taxonomy" id="1400863"/>
    <lineage>
        <taxon>Bacteria</taxon>
        <taxon>Pseudomonadati</taxon>
        <taxon>Pseudomonadota</taxon>
        <taxon>Gammaproteobacteria</taxon>
        <taxon>Candidatus Competibacteraceae</taxon>
        <taxon>Candidatus Competibacter</taxon>
    </lineage>
</organism>
<keyword evidence="1" id="KW-0812">Transmembrane</keyword>
<keyword evidence="4" id="KW-1185">Reference proteome</keyword>